<feature type="domain" description="Fimbrial-type adhesion" evidence="2">
    <location>
        <begin position="35"/>
        <end position="176"/>
    </location>
</feature>
<organism evidence="3 4">
    <name type="scientific">Ewingella americana</name>
    <dbReference type="NCBI Taxonomy" id="41202"/>
    <lineage>
        <taxon>Bacteria</taxon>
        <taxon>Pseudomonadati</taxon>
        <taxon>Pseudomonadota</taxon>
        <taxon>Gammaproteobacteria</taxon>
        <taxon>Enterobacterales</taxon>
        <taxon>Yersiniaceae</taxon>
        <taxon>Ewingella</taxon>
    </lineage>
</organism>
<dbReference type="InterPro" id="IPR008966">
    <property type="entry name" value="Adhesion_dom_sf"/>
</dbReference>
<keyword evidence="4" id="KW-1185">Reference proteome</keyword>
<reference evidence="3 4" key="1">
    <citation type="journal article" date="2019" name="Environ. Microbiol.">
        <title>Species interactions and distinct microbial communities in high Arctic permafrost affected cryosols are associated with the CH4 and CO2 gas fluxes.</title>
        <authorList>
            <person name="Altshuler I."/>
            <person name="Hamel J."/>
            <person name="Turney S."/>
            <person name="Magnuson E."/>
            <person name="Levesque R."/>
            <person name="Greer C."/>
            <person name="Whyte L.G."/>
        </authorList>
    </citation>
    <scope>NUCLEOTIDE SEQUENCE [LARGE SCALE GENOMIC DNA]</scope>
    <source>
        <strain evidence="3 4">E4</strain>
    </source>
</reference>
<dbReference type="PANTHER" id="PTHR33420">
    <property type="entry name" value="FIMBRIAL SUBUNIT ELFA-RELATED"/>
    <property type="match status" value="1"/>
</dbReference>
<evidence type="ECO:0000313" key="3">
    <source>
        <dbReference type="EMBL" id="TPG58862.1"/>
    </source>
</evidence>
<dbReference type="GO" id="GO:0043709">
    <property type="term" value="P:cell adhesion involved in single-species biofilm formation"/>
    <property type="evidence" value="ECO:0007669"/>
    <property type="project" value="TreeGrafter"/>
</dbReference>
<dbReference type="SUPFAM" id="SSF49401">
    <property type="entry name" value="Bacterial adhesins"/>
    <property type="match status" value="1"/>
</dbReference>
<evidence type="ECO:0000256" key="1">
    <source>
        <dbReference type="SAM" id="SignalP"/>
    </source>
</evidence>
<proteinExistence type="predicted"/>
<feature type="chain" id="PRO_5021206912" evidence="1">
    <location>
        <begin position="24"/>
        <end position="176"/>
    </location>
</feature>
<dbReference type="AlphaFoldDB" id="A0A502GB10"/>
<sequence>MFRKLYFILLFSIPGFFVGGVNADQVGTVDVYTSFTITPTSCTIAGSDFTFNFYINEADLAQADSATDWKDMPGKSIRLINCFGGVTAVGVTVSGTMDELDKDGFKNMATGDTVATGLSVELKSGTKVLHNLDVIEGVMSDDNSIDIPLSARLYTTKGSVTPGDVYAIINLTMTYK</sequence>
<dbReference type="Pfam" id="PF00419">
    <property type="entry name" value="Fimbrial"/>
    <property type="match status" value="1"/>
</dbReference>
<keyword evidence="1" id="KW-0732">Signal</keyword>
<dbReference type="InterPro" id="IPR036937">
    <property type="entry name" value="Adhesion_dom_fimbrial_sf"/>
</dbReference>
<dbReference type="OrthoDB" id="6636766at2"/>
<accession>A0A502GB10</accession>
<dbReference type="Gene3D" id="2.60.40.1090">
    <property type="entry name" value="Fimbrial-type adhesion domain"/>
    <property type="match status" value="1"/>
</dbReference>
<feature type="signal peptide" evidence="1">
    <location>
        <begin position="1"/>
        <end position="23"/>
    </location>
</feature>
<evidence type="ECO:0000259" key="2">
    <source>
        <dbReference type="Pfam" id="PF00419"/>
    </source>
</evidence>
<gene>
    <name evidence="3" type="ORF">EAH77_18305</name>
</gene>
<dbReference type="GO" id="GO:0009289">
    <property type="term" value="C:pilus"/>
    <property type="evidence" value="ECO:0007669"/>
    <property type="project" value="InterPro"/>
</dbReference>
<protein>
    <submittedName>
        <fullName evidence="3">Type 1 fimbrial protein</fullName>
    </submittedName>
</protein>
<dbReference type="InterPro" id="IPR000259">
    <property type="entry name" value="Adhesion_dom_fimbrial"/>
</dbReference>
<dbReference type="EMBL" id="RCZD01000010">
    <property type="protein sequence ID" value="TPG58862.1"/>
    <property type="molecule type" value="Genomic_DNA"/>
</dbReference>
<evidence type="ECO:0000313" key="4">
    <source>
        <dbReference type="Proteomes" id="UP000317663"/>
    </source>
</evidence>
<comment type="caution">
    <text evidence="3">The sequence shown here is derived from an EMBL/GenBank/DDBJ whole genome shotgun (WGS) entry which is preliminary data.</text>
</comment>
<dbReference type="InterPro" id="IPR050263">
    <property type="entry name" value="Bact_Fimbrial_Adh_Pro"/>
</dbReference>
<dbReference type="PANTHER" id="PTHR33420:SF27">
    <property type="entry name" value="PROTEIN FIMG"/>
    <property type="match status" value="1"/>
</dbReference>
<dbReference type="Proteomes" id="UP000317663">
    <property type="component" value="Unassembled WGS sequence"/>
</dbReference>
<dbReference type="RefSeq" id="WP_140474233.1">
    <property type="nucleotide sequence ID" value="NZ_RCZD01000010.1"/>
</dbReference>
<name>A0A502GB10_9GAMM</name>